<organism evidence="2 3">
    <name type="scientific">Alkalimarinus alittae</name>
    <dbReference type="NCBI Taxonomy" id="2961619"/>
    <lineage>
        <taxon>Bacteria</taxon>
        <taxon>Pseudomonadati</taxon>
        <taxon>Pseudomonadota</taxon>
        <taxon>Gammaproteobacteria</taxon>
        <taxon>Alteromonadales</taxon>
        <taxon>Alteromonadaceae</taxon>
        <taxon>Alkalimarinus</taxon>
    </lineage>
</organism>
<name>A0ABY6N3K2_9ALTE</name>
<gene>
    <name evidence="2" type="ORF">NKI27_02535</name>
</gene>
<dbReference type="Proteomes" id="UP001163739">
    <property type="component" value="Chromosome"/>
</dbReference>
<accession>A0ABY6N3K2</accession>
<dbReference type="InterPro" id="IPR046513">
    <property type="entry name" value="DUF6691"/>
</dbReference>
<evidence type="ECO:0000256" key="1">
    <source>
        <dbReference type="SAM" id="Phobius"/>
    </source>
</evidence>
<proteinExistence type="predicted"/>
<evidence type="ECO:0000313" key="3">
    <source>
        <dbReference type="Proteomes" id="UP001163739"/>
    </source>
</evidence>
<keyword evidence="1" id="KW-0472">Membrane</keyword>
<feature type="transmembrane region" description="Helical" evidence="1">
    <location>
        <begin position="42"/>
        <end position="61"/>
    </location>
</feature>
<feature type="transmembrane region" description="Helical" evidence="1">
    <location>
        <begin position="106"/>
        <end position="130"/>
    </location>
</feature>
<keyword evidence="3" id="KW-1185">Reference proteome</keyword>
<keyword evidence="1" id="KW-1133">Transmembrane helix</keyword>
<dbReference type="EMBL" id="CP100390">
    <property type="protein sequence ID" value="UZE96648.1"/>
    <property type="molecule type" value="Genomic_DNA"/>
</dbReference>
<feature type="transmembrane region" description="Helical" evidence="1">
    <location>
        <begin position="82"/>
        <end position="100"/>
    </location>
</feature>
<reference evidence="2" key="1">
    <citation type="submission" date="2022-06" db="EMBL/GenBank/DDBJ databases">
        <title>Alkalimarinus sp. nov., isolated from gut of a Alitta virens.</title>
        <authorList>
            <person name="Yang A.I."/>
            <person name="Shin N.-R."/>
        </authorList>
    </citation>
    <scope>NUCLEOTIDE SEQUENCE</scope>
    <source>
        <strain evidence="2">A2M4</strain>
    </source>
</reference>
<protein>
    <submittedName>
        <fullName evidence="2">YeeE/YedE family protein</fullName>
    </submittedName>
</protein>
<keyword evidence="1" id="KW-0812">Transmembrane</keyword>
<dbReference type="Pfam" id="PF20398">
    <property type="entry name" value="DUF6691"/>
    <property type="match status" value="1"/>
</dbReference>
<sequence length="136" mass="14706">MSIFIALIAGIIFGAGLLVSGMMDPEKVIGFLDLFGEWDPSLMFVMGSALIVTVPAFRLIMRRQKPIFNERFSLPLKTYLDKPLIVGAAIFGVGWGLYGYCPGPGISSLASLNVASFLFVPSMLAGMWLANKVANK</sequence>
<dbReference type="RefSeq" id="WP_265048131.1">
    <property type="nucleotide sequence ID" value="NZ_CP100390.1"/>
</dbReference>
<evidence type="ECO:0000313" key="2">
    <source>
        <dbReference type="EMBL" id="UZE96648.1"/>
    </source>
</evidence>